<evidence type="ECO:0000313" key="4">
    <source>
        <dbReference type="EMBL" id="PJJ62145.1"/>
    </source>
</evidence>
<gene>
    <name evidence="4" type="ORF">CLV54_1940</name>
</gene>
<keyword evidence="5" id="KW-1185">Reference proteome</keyword>
<dbReference type="GO" id="GO:0016491">
    <property type="term" value="F:oxidoreductase activity"/>
    <property type="evidence" value="ECO:0007669"/>
    <property type="project" value="UniProtKB-KW"/>
</dbReference>
<dbReference type="Gene3D" id="3.40.50.720">
    <property type="entry name" value="NAD(P)-binding Rossmann-like Domain"/>
    <property type="match status" value="1"/>
</dbReference>
<dbReference type="RefSeq" id="WP_100344739.1">
    <property type="nucleotide sequence ID" value="NZ_PGFB01000003.1"/>
</dbReference>
<proteinExistence type="inferred from homology"/>
<dbReference type="PRINTS" id="PR00081">
    <property type="entry name" value="GDHRDH"/>
</dbReference>
<protein>
    <submittedName>
        <fullName evidence="4">Short-subunit dehydrogenase</fullName>
    </submittedName>
</protein>
<dbReference type="PANTHER" id="PTHR44169">
    <property type="entry name" value="NADPH-DEPENDENT 1-ACYLDIHYDROXYACETONE PHOSPHATE REDUCTASE"/>
    <property type="match status" value="1"/>
</dbReference>
<dbReference type="EMBL" id="PGFB01000003">
    <property type="protein sequence ID" value="PJJ62145.1"/>
    <property type="molecule type" value="Genomic_DNA"/>
</dbReference>
<dbReference type="OrthoDB" id="3212478at2"/>
<evidence type="ECO:0000256" key="3">
    <source>
        <dbReference type="RuleBase" id="RU000363"/>
    </source>
</evidence>
<dbReference type="PRINTS" id="PR00080">
    <property type="entry name" value="SDRFAMILY"/>
</dbReference>
<sequence>MVDIAGRTVIVTGGSRGLGKSFVEGLLERGAAKVYATARVPRPSTDERIVPLALEVTDRASIDRLVAQVQDATVLINNAGVAVSASFLDGDVDGIRREFETNFFGPVALTRALAPVIEANGGGAILNVHSALSWYAVGDSYSATKAALWSATNSTRLELAPRGIHVVGLHVGYVDTDMTSGVDAPKSQPADVARQGLDAIESGDFEVLADDTARTVKAGLSAGLTALYPQLAG</sequence>
<dbReference type="PANTHER" id="PTHR44169:SF6">
    <property type="entry name" value="NADPH-DEPENDENT 1-ACYLDIHYDROXYACETONE PHOSPHATE REDUCTASE"/>
    <property type="match status" value="1"/>
</dbReference>
<dbReference type="NCBIfam" id="NF006119">
    <property type="entry name" value="PRK08264.1-5"/>
    <property type="match status" value="1"/>
</dbReference>
<keyword evidence="2" id="KW-0560">Oxidoreductase</keyword>
<reference evidence="4 5" key="1">
    <citation type="submission" date="2017-11" db="EMBL/GenBank/DDBJ databases">
        <title>Genomic Encyclopedia of Archaeal and Bacterial Type Strains, Phase II (KMG-II): From Individual Species to Whole Genera.</title>
        <authorList>
            <person name="Goeker M."/>
        </authorList>
    </citation>
    <scope>NUCLEOTIDE SEQUENCE [LARGE SCALE GENOMIC DNA]</scope>
    <source>
        <strain evidence="4 5">DSM 25625</strain>
    </source>
</reference>
<dbReference type="Proteomes" id="UP000230161">
    <property type="component" value="Unassembled WGS sequence"/>
</dbReference>
<organism evidence="4 5">
    <name type="scientific">Compostimonas suwonensis</name>
    <dbReference type="NCBI Taxonomy" id="1048394"/>
    <lineage>
        <taxon>Bacteria</taxon>
        <taxon>Bacillati</taxon>
        <taxon>Actinomycetota</taxon>
        <taxon>Actinomycetes</taxon>
        <taxon>Micrococcales</taxon>
        <taxon>Microbacteriaceae</taxon>
        <taxon>Compostimonas</taxon>
    </lineage>
</organism>
<name>A0A2M9BW33_9MICO</name>
<evidence type="ECO:0000256" key="2">
    <source>
        <dbReference type="ARBA" id="ARBA00023002"/>
    </source>
</evidence>
<dbReference type="Pfam" id="PF00106">
    <property type="entry name" value="adh_short"/>
    <property type="match status" value="1"/>
</dbReference>
<dbReference type="SUPFAM" id="SSF51735">
    <property type="entry name" value="NAD(P)-binding Rossmann-fold domains"/>
    <property type="match status" value="1"/>
</dbReference>
<accession>A0A2M9BW33</accession>
<dbReference type="InterPro" id="IPR036291">
    <property type="entry name" value="NAD(P)-bd_dom_sf"/>
</dbReference>
<dbReference type="InterPro" id="IPR002347">
    <property type="entry name" value="SDR_fam"/>
</dbReference>
<evidence type="ECO:0000313" key="5">
    <source>
        <dbReference type="Proteomes" id="UP000230161"/>
    </source>
</evidence>
<dbReference type="AlphaFoldDB" id="A0A2M9BW33"/>
<evidence type="ECO:0000256" key="1">
    <source>
        <dbReference type="ARBA" id="ARBA00006484"/>
    </source>
</evidence>
<comment type="caution">
    <text evidence="4">The sequence shown here is derived from an EMBL/GenBank/DDBJ whole genome shotgun (WGS) entry which is preliminary data.</text>
</comment>
<comment type="similarity">
    <text evidence="1 3">Belongs to the short-chain dehydrogenases/reductases (SDR) family.</text>
</comment>